<dbReference type="GO" id="GO:0003899">
    <property type="term" value="F:DNA-directed RNA polymerase activity"/>
    <property type="evidence" value="ECO:0007669"/>
    <property type="project" value="InterPro"/>
</dbReference>
<comment type="caution">
    <text evidence="6">The sequence shown here is derived from an EMBL/GenBank/DDBJ whole genome shotgun (WGS) entry which is preliminary data.</text>
</comment>
<dbReference type="Pfam" id="PF04542">
    <property type="entry name" value="Sigma70_r2"/>
    <property type="match status" value="1"/>
</dbReference>
<dbReference type="Pfam" id="PF04539">
    <property type="entry name" value="Sigma70_r3"/>
    <property type="match status" value="1"/>
</dbReference>
<evidence type="ECO:0000256" key="4">
    <source>
        <dbReference type="ARBA" id="ARBA00023163"/>
    </source>
</evidence>
<dbReference type="NCBIfam" id="TIGR02937">
    <property type="entry name" value="sigma70-ECF"/>
    <property type="match status" value="1"/>
</dbReference>
<dbReference type="InterPro" id="IPR000943">
    <property type="entry name" value="RNA_pol_sigma70"/>
</dbReference>
<feature type="domain" description="RNA polymerase sigma-70" evidence="5">
    <location>
        <begin position="209"/>
        <end position="235"/>
    </location>
</feature>
<evidence type="ECO:0000313" key="6">
    <source>
        <dbReference type="EMBL" id="EOW83978.1"/>
    </source>
</evidence>
<dbReference type="InterPro" id="IPR013324">
    <property type="entry name" value="RNA_pol_sigma_r3/r4-like"/>
</dbReference>
<evidence type="ECO:0000259" key="5">
    <source>
        <dbReference type="PROSITE" id="PS00716"/>
    </source>
</evidence>
<dbReference type="Pfam" id="PF04545">
    <property type="entry name" value="Sigma70_r4"/>
    <property type="match status" value="1"/>
</dbReference>
<evidence type="ECO:0000256" key="1">
    <source>
        <dbReference type="ARBA" id="ARBA00023015"/>
    </source>
</evidence>
<keyword evidence="7" id="KW-1185">Reference proteome</keyword>
<dbReference type="InterPro" id="IPR012845">
    <property type="entry name" value="RNA_pol_sigma_FliA_WhiG"/>
</dbReference>
<protein>
    <recommendedName>
        <fullName evidence="5">RNA polymerase sigma-70 domain-containing protein</fullName>
    </recommendedName>
</protein>
<evidence type="ECO:0000313" key="7">
    <source>
        <dbReference type="Proteomes" id="UP000014113"/>
    </source>
</evidence>
<keyword evidence="3" id="KW-0238">DNA-binding</keyword>
<dbReference type="EMBL" id="ASWJ01000006">
    <property type="protein sequence ID" value="EOW83978.1"/>
    <property type="molecule type" value="Genomic_DNA"/>
</dbReference>
<dbReference type="PATRIC" id="fig|1121865.3.peg.1725"/>
<evidence type="ECO:0000256" key="3">
    <source>
        <dbReference type="ARBA" id="ARBA00023125"/>
    </source>
</evidence>
<keyword evidence="2" id="KW-0731">Sigma factor</keyword>
<dbReference type="STRING" id="1121865.OMW_01782"/>
<keyword evidence="1" id="KW-0805">Transcription regulation</keyword>
<dbReference type="Proteomes" id="UP000014113">
    <property type="component" value="Unassembled WGS sequence"/>
</dbReference>
<dbReference type="InterPro" id="IPR007624">
    <property type="entry name" value="RNA_pol_sigma70_r3"/>
</dbReference>
<dbReference type="InterPro" id="IPR014284">
    <property type="entry name" value="RNA_pol_sigma-70_dom"/>
</dbReference>
<dbReference type="PRINTS" id="PR00046">
    <property type="entry name" value="SIGMA70FCT"/>
</dbReference>
<dbReference type="InterPro" id="IPR013325">
    <property type="entry name" value="RNA_pol_sigma_r2"/>
</dbReference>
<dbReference type="SUPFAM" id="SSF88946">
    <property type="entry name" value="Sigma2 domain of RNA polymerase sigma factors"/>
    <property type="match status" value="1"/>
</dbReference>
<dbReference type="InterPro" id="IPR007627">
    <property type="entry name" value="RNA_pol_sigma70_r2"/>
</dbReference>
<dbReference type="SUPFAM" id="SSF88659">
    <property type="entry name" value="Sigma3 and sigma4 domains of RNA polymerase sigma factors"/>
    <property type="match status" value="2"/>
</dbReference>
<sequence length="244" mass="28098">MKSMGGSVMYEVARENEILKYLPLVERVVNRISIKSAEYDRGDLTNIGVIGLMDALNKYDPQKKVPFESYAMIRIKGAILDEVRKNAKISRYKMKTVNDFYKAKAMLEQELKREATDLEICNIMQISEQQLGEIYDSIHYLASVSLEDTLFSNEQEGMTVQDTIQDHSMTNAEEAILQEEQQAILEKHVASLSDREQLILSLYYREELTLREIAEVLDISIARVSQLHGKIIGKLKERIQEEFI</sequence>
<proteinExistence type="predicted"/>
<dbReference type="GO" id="GO:0003677">
    <property type="term" value="F:DNA binding"/>
    <property type="evidence" value="ECO:0007669"/>
    <property type="project" value="UniProtKB-KW"/>
</dbReference>
<dbReference type="CDD" id="cd06171">
    <property type="entry name" value="Sigma70_r4"/>
    <property type="match status" value="1"/>
</dbReference>
<keyword evidence="4" id="KW-0804">Transcription</keyword>
<organism evidence="6 7">
    <name type="scientific">Enterococcus columbae DSM 7374 = ATCC 51263</name>
    <dbReference type="NCBI Taxonomy" id="1121865"/>
    <lineage>
        <taxon>Bacteria</taxon>
        <taxon>Bacillati</taxon>
        <taxon>Bacillota</taxon>
        <taxon>Bacilli</taxon>
        <taxon>Lactobacillales</taxon>
        <taxon>Enterococcaceae</taxon>
        <taxon>Enterococcus</taxon>
    </lineage>
</organism>
<name>S1NE96_9ENTE</name>
<dbReference type="AlphaFoldDB" id="S1NE96"/>
<dbReference type="PROSITE" id="PS00716">
    <property type="entry name" value="SIGMA70_2"/>
    <property type="match status" value="1"/>
</dbReference>
<dbReference type="OrthoDB" id="9799825at2"/>
<dbReference type="eggNOG" id="COG1191">
    <property type="taxonomic scope" value="Bacteria"/>
</dbReference>
<dbReference type="GO" id="GO:0006352">
    <property type="term" value="P:DNA-templated transcription initiation"/>
    <property type="evidence" value="ECO:0007669"/>
    <property type="project" value="InterPro"/>
</dbReference>
<dbReference type="PANTHER" id="PTHR30385:SF7">
    <property type="entry name" value="RNA POLYMERASE SIGMA FACTOR FLIA"/>
    <property type="match status" value="1"/>
</dbReference>
<dbReference type="InterPro" id="IPR007630">
    <property type="entry name" value="RNA_pol_sigma70_r4"/>
</dbReference>
<gene>
    <name evidence="6" type="ORF">I568_01425</name>
</gene>
<dbReference type="Gene3D" id="1.20.140.160">
    <property type="match status" value="1"/>
</dbReference>
<reference evidence="6 7" key="1">
    <citation type="submission" date="2013-03" db="EMBL/GenBank/DDBJ databases">
        <title>The Genome Sequence of Enterococcus columbae ATCC_51263 (PacBio/Illumina hybrid assembly).</title>
        <authorList>
            <consortium name="The Broad Institute Genomics Platform"/>
            <consortium name="The Broad Institute Genome Sequencing Center for Infectious Disease"/>
            <person name="Earl A."/>
            <person name="Russ C."/>
            <person name="Gilmore M."/>
            <person name="Surin D."/>
            <person name="Walker B."/>
            <person name="Young S."/>
            <person name="Zeng Q."/>
            <person name="Gargeya S."/>
            <person name="Fitzgerald M."/>
            <person name="Haas B."/>
            <person name="Abouelleil A."/>
            <person name="Allen A.W."/>
            <person name="Alvarado L."/>
            <person name="Arachchi H.M."/>
            <person name="Berlin A.M."/>
            <person name="Chapman S.B."/>
            <person name="Gainer-Dewar J."/>
            <person name="Goldberg J."/>
            <person name="Griggs A."/>
            <person name="Gujja S."/>
            <person name="Hansen M."/>
            <person name="Howarth C."/>
            <person name="Imamovic A."/>
            <person name="Ireland A."/>
            <person name="Larimer J."/>
            <person name="McCowan C."/>
            <person name="Murphy C."/>
            <person name="Pearson M."/>
            <person name="Poon T.W."/>
            <person name="Priest M."/>
            <person name="Roberts A."/>
            <person name="Saif S."/>
            <person name="Shea T."/>
            <person name="Sisk P."/>
            <person name="Sykes S."/>
            <person name="Wortman J."/>
            <person name="Nusbaum C."/>
            <person name="Birren B."/>
        </authorList>
    </citation>
    <scope>NUCLEOTIDE SEQUENCE [LARGE SCALE GENOMIC DNA]</scope>
    <source>
        <strain evidence="6 7">ATCC 51263</strain>
    </source>
</reference>
<dbReference type="NCBIfam" id="TIGR02479">
    <property type="entry name" value="FliA_WhiG"/>
    <property type="match status" value="1"/>
</dbReference>
<dbReference type="PANTHER" id="PTHR30385">
    <property type="entry name" value="SIGMA FACTOR F FLAGELLAR"/>
    <property type="match status" value="1"/>
</dbReference>
<accession>S1NE96</accession>
<evidence type="ECO:0000256" key="2">
    <source>
        <dbReference type="ARBA" id="ARBA00023082"/>
    </source>
</evidence>
<dbReference type="Gene3D" id="1.10.1740.10">
    <property type="match status" value="1"/>
</dbReference>
<dbReference type="GO" id="GO:0016987">
    <property type="term" value="F:sigma factor activity"/>
    <property type="evidence" value="ECO:0007669"/>
    <property type="project" value="UniProtKB-KW"/>
</dbReference>